<comment type="similarity">
    <text evidence="1">Belongs to the serine-aspartate repeat-containing protein (SDr) family.</text>
</comment>
<evidence type="ECO:0000256" key="5">
    <source>
        <dbReference type="SAM" id="Phobius"/>
    </source>
</evidence>
<evidence type="ECO:0000313" key="8">
    <source>
        <dbReference type="EMBL" id="OZG51901.1"/>
    </source>
</evidence>
<feature type="domain" description="SpaA-like prealbumin fold" evidence="7">
    <location>
        <begin position="904"/>
        <end position="994"/>
    </location>
</feature>
<keyword evidence="5" id="KW-0812">Transmembrane</keyword>
<dbReference type="SUPFAM" id="SSF49478">
    <property type="entry name" value="Cna protein B-type domain"/>
    <property type="match status" value="1"/>
</dbReference>
<feature type="signal peptide" evidence="6">
    <location>
        <begin position="1"/>
        <end position="25"/>
    </location>
</feature>
<dbReference type="Gene3D" id="2.60.40.10">
    <property type="entry name" value="Immunoglobulins"/>
    <property type="match status" value="2"/>
</dbReference>
<dbReference type="Proteomes" id="UP000216454">
    <property type="component" value="Unassembled WGS sequence"/>
</dbReference>
<dbReference type="AlphaFoldDB" id="A0A261EYG4"/>
<feature type="region of interest" description="Disordered" evidence="4">
    <location>
        <begin position="285"/>
        <end position="321"/>
    </location>
</feature>
<evidence type="ECO:0000256" key="3">
    <source>
        <dbReference type="ARBA" id="ARBA00022729"/>
    </source>
</evidence>
<keyword evidence="5" id="KW-0472">Membrane</keyword>
<dbReference type="Pfam" id="PF17802">
    <property type="entry name" value="SpaA"/>
    <property type="match status" value="2"/>
</dbReference>
<keyword evidence="3 6" id="KW-0732">Signal</keyword>
<feature type="region of interest" description="Disordered" evidence="4">
    <location>
        <begin position="1166"/>
        <end position="1185"/>
    </location>
</feature>
<protein>
    <submittedName>
        <fullName evidence="8">Collagen-binding protein</fullName>
    </submittedName>
</protein>
<organism evidence="8 9">
    <name type="scientific">Pseudoscardovia suis</name>
    <dbReference type="NCBI Taxonomy" id="987063"/>
    <lineage>
        <taxon>Bacteria</taxon>
        <taxon>Bacillati</taxon>
        <taxon>Actinomycetota</taxon>
        <taxon>Actinomycetes</taxon>
        <taxon>Bifidobacteriales</taxon>
        <taxon>Bifidobacteriaceae</taxon>
        <taxon>Pseudoscardovia</taxon>
    </lineage>
</organism>
<name>A0A261EYG4_9BIFI</name>
<dbReference type="PANTHER" id="PTHR36108:SF13">
    <property type="entry name" value="COLOSSIN-B-RELATED"/>
    <property type="match status" value="1"/>
</dbReference>
<dbReference type="OrthoDB" id="3196823at2"/>
<feature type="domain" description="SpaA-like prealbumin fold" evidence="7">
    <location>
        <begin position="1017"/>
        <end position="1100"/>
    </location>
</feature>
<dbReference type="InterPro" id="IPR013783">
    <property type="entry name" value="Ig-like_fold"/>
</dbReference>
<feature type="compositionally biased region" description="Basic residues" evidence="4">
    <location>
        <begin position="1167"/>
        <end position="1185"/>
    </location>
</feature>
<keyword evidence="2" id="KW-0964">Secreted</keyword>
<dbReference type="PANTHER" id="PTHR36108">
    <property type="entry name" value="COLOSSIN-B-RELATED"/>
    <property type="match status" value="1"/>
</dbReference>
<comment type="caution">
    <text evidence="8">The sequence shown here is derived from an EMBL/GenBank/DDBJ whole genome shotgun (WGS) entry which is preliminary data.</text>
</comment>
<reference evidence="8 9" key="1">
    <citation type="journal article" date="2017" name="BMC Genomics">
        <title>Comparative genomic and phylogenomic analyses of the Bifidobacteriaceae family.</title>
        <authorList>
            <person name="Lugli G.A."/>
            <person name="Milani C."/>
            <person name="Turroni F."/>
            <person name="Duranti S."/>
            <person name="Mancabelli L."/>
            <person name="Mangifesta M."/>
            <person name="Ferrario C."/>
            <person name="Modesto M."/>
            <person name="Mattarelli P."/>
            <person name="Jiri K."/>
            <person name="van Sinderen D."/>
            <person name="Ventura M."/>
        </authorList>
    </citation>
    <scope>NUCLEOTIDE SEQUENCE [LARGE SCALE GENOMIC DNA]</scope>
    <source>
        <strain evidence="8 9">DSM 24744</strain>
    </source>
</reference>
<feature type="chain" id="PRO_5012266567" evidence="6">
    <location>
        <begin position="26"/>
        <end position="1185"/>
    </location>
</feature>
<keyword evidence="9" id="KW-1185">Reference proteome</keyword>
<dbReference type="SUPFAM" id="SSF49401">
    <property type="entry name" value="Bacterial adhesins"/>
    <property type="match status" value="1"/>
</dbReference>
<proteinExistence type="inferred from homology"/>
<feature type="transmembrane region" description="Helical" evidence="5">
    <location>
        <begin position="1140"/>
        <end position="1162"/>
    </location>
</feature>
<evidence type="ECO:0000256" key="6">
    <source>
        <dbReference type="SAM" id="SignalP"/>
    </source>
</evidence>
<accession>A0A261EYG4</accession>
<keyword evidence="5" id="KW-1133">Transmembrane helix</keyword>
<feature type="compositionally biased region" description="Basic and acidic residues" evidence="4">
    <location>
        <begin position="288"/>
        <end position="306"/>
    </location>
</feature>
<gene>
    <name evidence="8" type="ORF">PSSU_0684</name>
</gene>
<dbReference type="RefSeq" id="WP_094691006.1">
    <property type="nucleotide sequence ID" value="NZ_MWWQ01000006.1"/>
</dbReference>
<evidence type="ECO:0000256" key="1">
    <source>
        <dbReference type="ARBA" id="ARBA00007257"/>
    </source>
</evidence>
<sequence>MVISFLVSVALIISACIGSTYLAKAAIPTSDNLYHFVRDVDISGVEQDSKGAYRYHDGDEVSMKFTFNEDQTIQFANSQLYYTLPDGFEAVDVSGAFDVPVTQNGTVYTVKGNTWKIRNGKLLIDWNNEDSNIDRLRSSANAQVVLDLRFALHGVNGKVKLGDSVEKTFTLDTSNDLAVAKQSTFDETNGKMHYTVTLTSTGISTNVQLTDAISGSAITYDPSSLKVSGNSADYTATTNGNGFAFSTATMKNGETITLTYDGAIDYTKFNGSVTADNTRNTVIATSTDHPDASEHTATTDETHTIRLSDLGKSGTADTSDTSTSSNRIIHWTITANSLRHVSMAGGTISDTIDEASQSTTHYAGDGITMDVYDASRNKVETRTIPWSQLGVTDTASATGWKYDVPATDGIYSYSISYDTTTDSSRTVADLPVGNSTASDSPEAGSYSANANVTVSKDFDMKATKSVVASKSDYDKTTWKITSKVSTKGFSSFVITDTLPNVWDDSNHHLIDAYVDGSAAVTGLAPGESYTVDSSDSSKVVITFYQDEAHTTPGLKASAENRTISVTLETKNDKAWLALVKSNPTDWRASHQNNATVAANGQEQNVSASTIPVQQSISKKCEQAGTYDADGVQLPLYKFTLTLQGVSADEFDIDDQFDTSLLAYASTAQVGVWNQDRIAGSNDQYYQGNYGTAAVTHTDTSTGATIHVPSGAIAKNGDAYYTYYALTYYLIVKDATALQTLNQQAADSDNGTVTLTNTANWGSASSGAVNFTYTKKTVSKEQTSFDPTTRIVTFKLNLNPAGADINHSGDTLTLEDVMSSNLLLDVTSLQATPSEGVSYHMDSVSNTLAITFPDKTPVTVRYAAYLKGTGSVTYSNKASLYGQSDSVQQSAQISQSSSSRASVPSIKILKTDSGDITKPLQGAKFQLYKAADNSLVTDKEFTTGPDGVTTIYGDQDKDGWSLVTGTQYYLVETVAPDGYNLRSDRIYFTVTDNPTTADEYPDASTISWANTPQNHTTSLAIHKTDSVNPSTGLSGAEFTLTGTDDGGTTVSLDQTTGTNGYLFFSNLQPGTYTLTETKAPSGYETPSQTHTVTIATDLSVTFDGTKVVDSVPNTSSHEAAVPVITLTNERKRYFLPNTGRAGGLCLIMGLGGAVLLGGTMLAFTDSRKARHRGTASRHARRRRSAE</sequence>
<keyword evidence="8" id="KW-0176">Collagen</keyword>
<dbReference type="InterPro" id="IPR008966">
    <property type="entry name" value="Adhesion_dom_sf"/>
</dbReference>
<evidence type="ECO:0000256" key="4">
    <source>
        <dbReference type="SAM" id="MobiDB-lite"/>
    </source>
</evidence>
<evidence type="ECO:0000313" key="9">
    <source>
        <dbReference type="Proteomes" id="UP000216454"/>
    </source>
</evidence>
<dbReference type="InterPro" id="IPR041033">
    <property type="entry name" value="SpaA_PFL_dom_1"/>
</dbReference>
<dbReference type="EMBL" id="MWWQ01000006">
    <property type="protein sequence ID" value="OZG51901.1"/>
    <property type="molecule type" value="Genomic_DNA"/>
</dbReference>
<dbReference type="GO" id="GO:0005975">
    <property type="term" value="P:carbohydrate metabolic process"/>
    <property type="evidence" value="ECO:0007669"/>
    <property type="project" value="UniProtKB-ARBA"/>
</dbReference>
<evidence type="ECO:0000259" key="7">
    <source>
        <dbReference type="Pfam" id="PF17802"/>
    </source>
</evidence>
<evidence type="ECO:0000256" key="2">
    <source>
        <dbReference type="ARBA" id="ARBA00022525"/>
    </source>
</evidence>